<dbReference type="Proteomes" id="UP000242469">
    <property type="component" value="Unassembled WGS sequence"/>
</dbReference>
<dbReference type="AlphaFoldDB" id="A0A1H4BTK5"/>
<accession>A0A1H4BTK5</accession>
<evidence type="ECO:0000313" key="2">
    <source>
        <dbReference type="Proteomes" id="UP000242469"/>
    </source>
</evidence>
<dbReference type="RefSeq" id="WP_091824716.1">
    <property type="nucleotide sequence ID" value="NZ_FNRJ01000004.1"/>
</dbReference>
<gene>
    <name evidence="1" type="ORF">SAMN02745729_10460</name>
</gene>
<dbReference type="STRING" id="1122198.SAMN02745729_10460"/>
<dbReference type="OrthoDB" id="219241at2"/>
<protein>
    <submittedName>
        <fullName evidence="1">Uncharacterized protein</fullName>
    </submittedName>
</protein>
<evidence type="ECO:0000313" key="1">
    <source>
        <dbReference type="EMBL" id="SEA51451.1"/>
    </source>
</evidence>
<organism evidence="1 2">
    <name type="scientific">Marinobacterium iners DSM 11526</name>
    <dbReference type="NCBI Taxonomy" id="1122198"/>
    <lineage>
        <taxon>Bacteria</taxon>
        <taxon>Pseudomonadati</taxon>
        <taxon>Pseudomonadota</taxon>
        <taxon>Gammaproteobacteria</taxon>
        <taxon>Oceanospirillales</taxon>
        <taxon>Oceanospirillaceae</taxon>
        <taxon>Marinobacterium</taxon>
    </lineage>
</organism>
<reference evidence="2" key="1">
    <citation type="submission" date="2016-10" db="EMBL/GenBank/DDBJ databases">
        <authorList>
            <person name="Varghese N."/>
            <person name="Submissions S."/>
        </authorList>
    </citation>
    <scope>NUCLEOTIDE SEQUENCE [LARGE SCALE GENOMIC DNA]</scope>
    <source>
        <strain evidence="2">DSM 11526</strain>
    </source>
</reference>
<name>A0A1H4BTK5_9GAMM</name>
<keyword evidence="2" id="KW-1185">Reference proteome</keyword>
<proteinExistence type="predicted"/>
<sequence length="84" mass="9504">MFHARLCFEDGHETNVNLAARPLVGEFVVFENDRYRVKDVSHHAVQAGEVDEEPMVVIKVGIGRKGSHRHVLERSPRGFYTGSD</sequence>
<dbReference type="EMBL" id="FNRJ01000004">
    <property type="protein sequence ID" value="SEA51451.1"/>
    <property type="molecule type" value="Genomic_DNA"/>
</dbReference>